<keyword evidence="2" id="KW-0812">Transmembrane</keyword>
<keyword evidence="2" id="KW-1133">Transmembrane helix</keyword>
<dbReference type="STRING" id="1088818.A0A2I0A5Z6"/>
<dbReference type="OrthoDB" id="1922492at2759"/>
<protein>
    <submittedName>
        <fullName evidence="3">Uncharacterized protein</fullName>
    </submittedName>
</protein>
<feature type="transmembrane region" description="Helical" evidence="2">
    <location>
        <begin position="162"/>
        <end position="182"/>
    </location>
</feature>
<name>A0A2I0A5Z6_9ASPA</name>
<organism evidence="3 4">
    <name type="scientific">Apostasia shenzhenica</name>
    <dbReference type="NCBI Taxonomy" id="1088818"/>
    <lineage>
        <taxon>Eukaryota</taxon>
        <taxon>Viridiplantae</taxon>
        <taxon>Streptophyta</taxon>
        <taxon>Embryophyta</taxon>
        <taxon>Tracheophyta</taxon>
        <taxon>Spermatophyta</taxon>
        <taxon>Magnoliopsida</taxon>
        <taxon>Liliopsida</taxon>
        <taxon>Asparagales</taxon>
        <taxon>Orchidaceae</taxon>
        <taxon>Apostasioideae</taxon>
        <taxon>Apostasia</taxon>
    </lineage>
</organism>
<dbReference type="PANTHER" id="PTHR35469">
    <property type="entry name" value="TRANSMEMBRANE PROTEIN"/>
    <property type="match status" value="1"/>
</dbReference>
<dbReference type="PANTHER" id="PTHR35469:SF4">
    <property type="entry name" value="TRANSMEMBRANE PROTEIN"/>
    <property type="match status" value="1"/>
</dbReference>
<dbReference type="Proteomes" id="UP000236161">
    <property type="component" value="Unassembled WGS sequence"/>
</dbReference>
<accession>A0A2I0A5Z6</accession>
<dbReference type="AlphaFoldDB" id="A0A2I0A5Z6"/>
<feature type="compositionally biased region" description="Polar residues" evidence="1">
    <location>
        <begin position="77"/>
        <end position="96"/>
    </location>
</feature>
<evidence type="ECO:0000256" key="1">
    <source>
        <dbReference type="SAM" id="MobiDB-lite"/>
    </source>
</evidence>
<feature type="transmembrane region" description="Helical" evidence="2">
    <location>
        <begin position="202"/>
        <end position="220"/>
    </location>
</feature>
<evidence type="ECO:0000313" key="3">
    <source>
        <dbReference type="EMBL" id="PKA50964.1"/>
    </source>
</evidence>
<sequence>MEDAREARRRRLAERKTDRLAFITGQSRTLDQPSPLDVVSPTFASRECIIASETPESPLGEDTVTTLSKRSIGRESVLSSDTSTIDESVSENMNPQEHTREHGNRVELNEINDSKLQDDITGKLFTTAILPKPAGHDGSATAHAISNRFYTIFTSKEISHSIISTANIRLLCAFVVALLVVLQHKGFMVGGKIMINVISFRPLLLVLLTNLATVFGRVLMNQGRYSRHEEGTRKGTQEEEGWSNGTEMVVKIGLVLQKALGAAFMDCSVCAVIMICGIQV</sequence>
<evidence type="ECO:0000256" key="2">
    <source>
        <dbReference type="SAM" id="Phobius"/>
    </source>
</evidence>
<proteinExistence type="predicted"/>
<keyword evidence="2" id="KW-0472">Membrane</keyword>
<keyword evidence="4" id="KW-1185">Reference proteome</keyword>
<evidence type="ECO:0000313" key="4">
    <source>
        <dbReference type="Proteomes" id="UP000236161"/>
    </source>
</evidence>
<reference evidence="3 4" key="1">
    <citation type="journal article" date="2017" name="Nature">
        <title>The Apostasia genome and the evolution of orchids.</title>
        <authorList>
            <person name="Zhang G.Q."/>
            <person name="Liu K.W."/>
            <person name="Li Z."/>
            <person name="Lohaus R."/>
            <person name="Hsiao Y.Y."/>
            <person name="Niu S.C."/>
            <person name="Wang J.Y."/>
            <person name="Lin Y.C."/>
            <person name="Xu Q."/>
            <person name="Chen L.J."/>
            <person name="Yoshida K."/>
            <person name="Fujiwara S."/>
            <person name="Wang Z.W."/>
            <person name="Zhang Y.Q."/>
            <person name="Mitsuda N."/>
            <person name="Wang M."/>
            <person name="Liu G.H."/>
            <person name="Pecoraro L."/>
            <person name="Huang H.X."/>
            <person name="Xiao X.J."/>
            <person name="Lin M."/>
            <person name="Wu X.Y."/>
            <person name="Wu W.L."/>
            <person name="Chen Y.Y."/>
            <person name="Chang S.B."/>
            <person name="Sakamoto S."/>
            <person name="Ohme-Takagi M."/>
            <person name="Yagi M."/>
            <person name="Zeng S.J."/>
            <person name="Shen C.Y."/>
            <person name="Yeh C.M."/>
            <person name="Luo Y.B."/>
            <person name="Tsai W.C."/>
            <person name="Van de Peer Y."/>
            <person name="Liu Z.J."/>
        </authorList>
    </citation>
    <scope>NUCLEOTIDE SEQUENCE [LARGE SCALE GENOMIC DNA]</scope>
    <source>
        <strain evidence="4">cv. Shenzhen</strain>
        <tissue evidence="3">Stem</tissue>
    </source>
</reference>
<gene>
    <name evidence="3" type="ORF">AXF42_Ash007620</name>
</gene>
<feature type="region of interest" description="Disordered" evidence="1">
    <location>
        <begin position="70"/>
        <end position="102"/>
    </location>
</feature>
<dbReference type="EMBL" id="KZ452015">
    <property type="protein sequence ID" value="PKA50964.1"/>
    <property type="molecule type" value="Genomic_DNA"/>
</dbReference>